<dbReference type="SMART" id="SM00849">
    <property type="entry name" value="Lactamase_B"/>
    <property type="match status" value="1"/>
</dbReference>
<name>Q0RLX1_FRAAA</name>
<dbReference type="Gene3D" id="1.10.10.10">
    <property type="entry name" value="Winged helix-like DNA-binding domain superfamily/Winged helix DNA-binding domain"/>
    <property type="match status" value="1"/>
</dbReference>
<gene>
    <name evidence="2" type="ordered locus">FRAAL2838</name>
</gene>
<dbReference type="PANTHER" id="PTHR23131:SF4">
    <property type="entry name" value="METALLO-BETA-LACTAMASE SUPERFAMILY POTEIN"/>
    <property type="match status" value="1"/>
</dbReference>
<reference evidence="2 3" key="1">
    <citation type="journal article" date="2007" name="Genome Res.">
        <title>Genome characteristics of facultatively symbiotic Frankia sp. strains reflect host range and host plant biogeography.</title>
        <authorList>
            <person name="Normand P."/>
            <person name="Lapierre P."/>
            <person name="Tisa L.S."/>
            <person name="Gogarten J.P."/>
            <person name="Alloisio N."/>
            <person name="Bagnarol E."/>
            <person name="Bassi C.A."/>
            <person name="Berry A.M."/>
            <person name="Bickhart D.M."/>
            <person name="Choisne N."/>
            <person name="Couloux A."/>
            <person name="Cournoyer B."/>
            <person name="Cruveiller S."/>
            <person name="Daubin V."/>
            <person name="Demange N."/>
            <person name="Francino M.P."/>
            <person name="Goltsman E."/>
            <person name="Huang Y."/>
            <person name="Kopp O.R."/>
            <person name="Labarre L."/>
            <person name="Lapidus A."/>
            <person name="Lavire C."/>
            <person name="Marechal J."/>
            <person name="Martinez M."/>
            <person name="Mastronunzio J.E."/>
            <person name="Mullin B.C."/>
            <person name="Niemann J."/>
            <person name="Pujic P."/>
            <person name="Rawnsley T."/>
            <person name="Rouy Z."/>
            <person name="Schenowitz C."/>
            <person name="Sellstedt A."/>
            <person name="Tavares F."/>
            <person name="Tomkins J.P."/>
            <person name="Vallenet D."/>
            <person name="Valverde C."/>
            <person name="Wall L.G."/>
            <person name="Wang Y."/>
            <person name="Medigue C."/>
            <person name="Benson D.R."/>
        </authorList>
    </citation>
    <scope>NUCLEOTIDE SEQUENCE [LARGE SCALE GENOMIC DNA]</scope>
    <source>
        <strain evidence="3">DSM 45986 / CECT 9034 / ACN14a</strain>
    </source>
</reference>
<proteinExistence type="predicted"/>
<dbReference type="RefSeq" id="WP_011603989.1">
    <property type="nucleotide sequence ID" value="NC_008278.1"/>
</dbReference>
<evidence type="ECO:0000313" key="2">
    <source>
        <dbReference type="EMBL" id="CAJ61482.1"/>
    </source>
</evidence>
<protein>
    <recommendedName>
        <fullName evidence="1">Metallo-beta-lactamase domain-containing protein</fullName>
    </recommendedName>
</protein>
<dbReference type="Gene3D" id="3.60.15.10">
    <property type="entry name" value="Ribonuclease Z/Hydroxyacylglutathione hydrolase-like"/>
    <property type="match status" value="1"/>
</dbReference>
<dbReference type="KEGG" id="fal:FRAAL2838"/>
<dbReference type="InterPro" id="IPR036866">
    <property type="entry name" value="RibonucZ/Hydroxyglut_hydro"/>
</dbReference>
<dbReference type="SUPFAM" id="SSF56281">
    <property type="entry name" value="Metallo-hydrolase/oxidoreductase"/>
    <property type="match status" value="1"/>
</dbReference>
<evidence type="ECO:0000313" key="3">
    <source>
        <dbReference type="Proteomes" id="UP000000657"/>
    </source>
</evidence>
<organism evidence="2 3">
    <name type="scientific">Frankia alni (strain DSM 45986 / CECT 9034 / ACN14a)</name>
    <dbReference type="NCBI Taxonomy" id="326424"/>
    <lineage>
        <taxon>Bacteria</taxon>
        <taxon>Bacillati</taxon>
        <taxon>Actinomycetota</taxon>
        <taxon>Actinomycetes</taxon>
        <taxon>Frankiales</taxon>
        <taxon>Frankiaceae</taxon>
        <taxon>Frankia</taxon>
    </lineage>
</organism>
<accession>Q0RLX1</accession>
<dbReference type="Pfam" id="PF00753">
    <property type="entry name" value="Lactamase_B"/>
    <property type="match status" value="1"/>
</dbReference>
<dbReference type="AlphaFoldDB" id="Q0RLX1"/>
<keyword evidence="3" id="KW-1185">Reference proteome</keyword>
<dbReference type="PANTHER" id="PTHR23131">
    <property type="entry name" value="ENDORIBONUCLEASE LACTB2"/>
    <property type="match status" value="1"/>
</dbReference>
<dbReference type="STRING" id="326424.FRAAL2838"/>
<dbReference type="Proteomes" id="UP000000657">
    <property type="component" value="Chromosome"/>
</dbReference>
<dbReference type="HOGENOM" id="CLU_048478_0_0_11"/>
<evidence type="ECO:0000259" key="1">
    <source>
        <dbReference type="SMART" id="SM00849"/>
    </source>
</evidence>
<dbReference type="InterPro" id="IPR050662">
    <property type="entry name" value="Sec-metab_biosynth-thioest"/>
</dbReference>
<dbReference type="InterPro" id="IPR036388">
    <property type="entry name" value="WH-like_DNA-bd_sf"/>
</dbReference>
<dbReference type="eggNOG" id="COG0491">
    <property type="taxonomic scope" value="Bacteria"/>
</dbReference>
<feature type="domain" description="Metallo-beta-lactamase" evidence="1">
    <location>
        <begin position="36"/>
        <end position="252"/>
    </location>
</feature>
<dbReference type="EMBL" id="CT573213">
    <property type="protein sequence ID" value="CAJ61482.1"/>
    <property type="molecule type" value="Genomic_DNA"/>
</dbReference>
<sequence length="346" mass="37474">MTSLTQPPGIALPPVERLRPGLWSIPVPLPTAGLRHVFVYLFETDAGGYLVDSGWDTAEAFDALGAGLAVAGYRIGDIRGVMPTHMHPDHYGLAGRIRAESGAWVALHPADAALLGQFPREPAEMLAGLNRLLARAGAPAGEIEALNRVALPPGPMPAPALPDVLLADGDRPDIPGWDLRAVWTPGHSPGHLCFWEPANRVLLSGDHVLPRITPNIPFSPVGDADPLGDYLSSLDRLDDADTFPAAEVLPAHEHRFPDLTGRLAALRDHHDQRFGEVLAALRAADGTATAWDVCRQMTWSRPWDRIEGFMKRAALAEALAHLRVLERRGLVREVDGEPPTWRLLAS</sequence>
<dbReference type="InterPro" id="IPR001279">
    <property type="entry name" value="Metallo-B-lactamas"/>
</dbReference>
<dbReference type="OrthoDB" id="2971563at2"/>